<dbReference type="SUPFAM" id="SSF53098">
    <property type="entry name" value="Ribonuclease H-like"/>
    <property type="match status" value="1"/>
</dbReference>
<dbReference type="PANTHER" id="PTHR47723:SF23">
    <property type="entry name" value="REVERSE TRANSCRIPTASE-LIKE PROTEIN"/>
    <property type="match status" value="1"/>
</dbReference>
<dbReference type="CDD" id="cd06222">
    <property type="entry name" value="RNase_H_like"/>
    <property type="match status" value="1"/>
</dbReference>
<dbReference type="InterPro" id="IPR012337">
    <property type="entry name" value="RNaseH-like_sf"/>
</dbReference>
<dbReference type="Pfam" id="PF13456">
    <property type="entry name" value="RVT_3"/>
    <property type="match status" value="1"/>
</dbReference>
<feature type="non-terminal residue" evidence="2">
    <location>
        <position position="171"/>
    </location>
</feature>
<feature type="domain" description="RNase H type-1" evidence="1">
    <location>
        <begin position="23"/>
        <end position="153"/>
    </location>
</feature>
<sequence>LLTSKKTIYNKVIRLNVKWERPLKGWLKVNIDGEFNSNNLEGGISGVVRDSKGKWKSGFLKKIQATSPLQTELQALLHALQLIIKEQLFPVDVETDATEVIRVISEDNPTNNVLIYKRRLLVEEASRQGTISIRHSFQEGNMVAHVLAKAALMETSYNNLCTFVLPPELVV</sequence>
<dbReference type="PROSITE" id="PS50879">
    <property type="entry name" value="RNASE_H_1"/>
    <property type="match status" value="1"/>
</dbReference>
<dbReference type="Gene3D" id="3.30.420.10">
    <property type="entry name" value="Ribonuclease H-like superfamily/Ribonuclease H"/>
    <property type="match status" value="1"/>
</dbReference>
<proteinExistence type="predicted"/>
<dbReference type="EMBL" id="MJEQ01000291">
    <property type="protein sequence ID" value="OIT37605.1"/>
    <property type="molecule type" value="Genomic_DNA"/>
</dbReference>
<dbReference type="Proteomes" id="UP000187609">
    <property type="component" value="Unassembled WGS sequence"/>
</dbReference>
<dbReference type="PANTHER" id="PTHR47723">
    <property type="entry name" value="OS05G0353850 PROTEIN"/>
    <property type="match status" value="1"/>
</dbReference>
<evidence type="ECO:0000259" key="1">
    <source>
        <dbReference type="PROSITE" id="PS50879"/>
    </source>
</evidence>
<protein>
    <recommendedName>
        <fullName evidence="1">RNase H type-1 domain-containing protein</fullName>
    </recommendedName>
</protein>
<dbReference type="SMR" id="A0A314L7T7"/>
<keyword evidence="3" id="KW-1185">Reference proteome</keyword>
<name>A0A314L7T7_NICAT</name>
<feature type="non-terminal residue" evidence="2">
    <location>
        <position position="1"/>
    </location>
</feature>
<dbReference type="Gramene" id="OIT37605">
    <property type="protein sequence ID" value="OIT37605"/>
    <property type="gene ID" value="A4A49_55851"/>
</dbReference>
<dbReference type="InterPro" id="IPR036397">
    <property type="entry name" value="RNaseH_sf"/>
</dbReference>
<gene>
    <name evidence="2" type="ORF">A4A49_55851</name>
</gene>
<dbReference type="GO" id="GO:0003676">
    <property type="term" value="F:nucleic acid binding"/>
    <property type="evidence" value="ECO:0007669"/>
    <property type="project" value="InterPro"/>
</dbReference>
<evidence type="ECO:0000313" key="3">
    <source>
        <dbReference type="Proteomes" id="UP000187609"/>
    </source>
</evidence>
<dbReference type="InterPro" id="IPR053151">
    <property type="entry name" value="RNase_H-like"/>
</dbReference>
<accession>A0A314L7T7</accession>
<evidence type="ECO:0000313" key="2">
    <source>
        <dbReference type="EMBL" id="OIT37605.1"/>
    </source>
</evidence>
<dbReference type="AlphaFoldDB" id="A0A314L7T7"/>
<comment type="caution">
    <text evidence="2">The sequence shown here is derived from an EMBL/GenBank/DDBJ whole genome shotgun (WGS) entry which is preliminary data.</text>
</comment>
<organism evidence="2 3">
    <name type="scientific">Nicotiana attenuata</name>
    <name type="common">Coyote tobacco</name>
    <dbReference type="NCBI Taxonomy" id="49451"/>
    <lineage>
        <taxon>Eukaryota</taxon>
        <taxon>Viridiplantae</taxon>
        <taxon>Streptophyta</taxon>
        <taxon>Embryophyta</taxon>
        <taxon>Tracheophyta</taxon>
        <taxon>Spermatophyta</taxon>
        <taxon>Magnoliopsida</taxon>
        <taxon>eudicotyledons</taxon>
        <taxon>Gunneridae</taxon>
        <taxon>Pentapetalae</taxon>
        <taxon>asterids</taxon>
        <taxon>lamiids</taxon>
        <taxon>Solanales</taxon>
        <taxon>Solanaceae</taxon>
        <taxon>Nicotianoideae</taxon>
        <taxon>Nicotianeae</taxon>
        <taxon>Nicotiana</taxon>
    </lineage>
</organism>
<reference evidence="2" key="1">
    <citation type="submission" date="2016-11" db="EMBL/GenBank/DDBJ databases">
        <title>The genome of Nicotiana attenuata.</title>
        <authorList>
            <person name="Xu S."/>
            <person name="Brockmoeller T."/>
            <person name="Gaquerel E."/>
            <person name="Navarro A."/>
            <person name="Kuhl H."/>
            <person name="Gase K."/>
            <person name="Ling Z."/>
            <person name="Zhou W."/>
            <person name="Kreitzer C."/>
            <person name="Stanke M."/>
            <person name="Tang H."/>
            <person name="Lyons E."/>
            <person name="Pandey P."/>
            <person name="Pandey S.P."/>
            <person name="Timmermann B."/>
            <person name="Baldwin I.T."/>
        </authorList>
    </citation>
    <scope>NUCLEOTIDE SEQUENCE [LARGE SCALE GENOMIC DNA]</scope>
    <source>
        <strain evidence="2">UT</strain>
    </source>
</reference>
<dbReference type="InterPro" id="IPR002156">
    <property type="entry name" value="RNaseH_domain"/>
</dbReference>
<dbReference type="InterPro" id="IPR044730">
    <property type="entry name" value="RNase_H-like_dom_plant"/>
</dbReference>
<dbReference type="GO" id="GO:0004523">
    <property type="term" value="F:RNA-DNA hybrid ribonuclease activity"/>
    <property type="evidence" value="ECO:0007669"/>
    <property type="project" value="InterPro"/>
</dbReference>
<dbReference type="STRING" id="49451.A0A314L7T7"/>